<comment type="caution">
    <text evidence="1">The sequence shown here is derived from an EMBL/GenBank/DDBJ whole genome shotgun (WGS) entry which is preliminary data.</text>
</comment>
<name>A0AA35PWU7_9HYPO</name>
<dbReference type="AlphaFoldDB" id="A0AA35PWU7"/>
<evidence type="ECO:0000313" key="1">
    <source>
        <dbReference type="EMBL" id="CAI6040597.1"/>
    </source>
</evidence>
<dbReference type="EMBL" id="CABFNP030000532">
    <property type="protein sequence ID" value="CAI6040597.1"/>
    <property type="molecule type" value="Genomic_DNA"/>
</dbReference>
<protein>
    <submittedName>
        <fullName evidence="1">Uncharacterized protein</fullName>
    </submittedName>
</protein>
<keyword evidence="2" id="KW-1185">Reference proteome</keyword>
<sequence length="174" mass="20671">MASDPDTICLEECYELRIGGQDCIRFRYIPGFVELWDAKNRCWVPGLPTIDFKRLEESINRPKYDEIEFNILLGILYRLWNSLDARKNTELKKLKNTIHKQWKWVYQVGDPVIRAKDLLDHILQMIFLTVHVRVTHYILLSTPWGPVLKVKFRDHRKGRVGQDQTLDEENEVHP</sequence>
<proteinExistence type="predicted"/>
<organism evidence="1 2">
    <name type="scientific">Clonostachys chloroleuca</name>
    <dbReference type="NCBI Taxonomy" id="1926264"/>
    <lineage>
        <taxon>Eukaryota</taxon>
        <taxon>Fungi</taxon>
        <taxon>Dikarya</taxon>
        <taxon>Ascomycota</taxon>
        <taxon>Pezizomycotina</taxon>
        <taxon>Sordariomycetes</taxon>
        <taxon>Hypocreomycetidae</taxon>
        <taxon>Hypocreales</taxon>
        <taxon>Bionectriaceae</taxon>
        <taxon>Clonostachys</taxon>
    </lineage>
</organism>
<gene>
    <name evidence="1" type="ORF">CCHLO57077_00019822</name>
</gene>
<reference evidence="1" key="1">
    <citation type="submission" date="2023-01" db="EMBL/GenBank/DDBJ databases">
        <authorList>
            <person name="Piombo E."/>
        </authorList>
    </citation>
    <scope>NUCLEOTIDE SEQUENCE</scope>
</reference>
<accession>A0AA35PWU7</accession>
<evidence type="ECO:0000313" key="2">
    <source>
        <dbReference type="Proteomes" id="UP001160390"/>
    </source>
</evidence>
<dbReference type="Proteomes" id="UP001160390">
    <property type="component" value="Unassembled WGS sequence"/>
</dbReference>